<evidence type="ECO:0000313" key="2">
    <source>
        <dbReference type="Proteomes" id="UP000249165"/>
    </source>
</evidence>
<accession>A0A327XSF3</accession>
<organism evidence="1 2">
    <name type="scientific">Salipiger aestuarii</name>
    <dbReference type="NCBI Taxonomy" id="568098"/>
    <lineage>
        <taxon>Bacteria</taxon>
        <taxon>Pseudomonadati</taxon>
        <taxon>Pseudomonadota</taxon>
        <taxon>Alphaproteobacteria</taxon>
        <taxon>Rhodobacterales</taxon>
        <taxon>Roseobacteraceae</taxon>
        <taxon>Salipiger</taxon>
    </lineage>
</organism>
<comment type="caution">
    <text evidence="1">The sequence shown here is derived from an EMBL/GenBank/DDBJ whole genome shotgun (WGS) entry which is preliminary data.</text>
</comment>
<protein>
    <submittedName>
        <fullName evidence="1">Uncharacterized protein</fullName>
    </submittedName>
</protein>
<dbReference type="RefSeq" id="WP_009504530.1">
    <property type="nucleotide sequence ID" value="NZ_LIQE01000048.1"/>
</dbReference>
<gene>
    <name evidence="1" type="ORF">ATI53_104821</name>
</gene>
<name>A0A327XSF3_9RHOB</name>
<dbReference type="OrthoDB" id="7773807at2"/>
<keyword evidence="2" id="KW-1185">Reference proteome</keyword>
<sequence length="172" mass="18177">MNTTLSVLIVASIAVSGCATVRESRVNPFNWFGGSSSEPVAQATGSGGANPLIPEKRGSFFRPDDTEEVYPGWPVGTIDELLIERRPGGAIIRVTGIADRAGPFDVRLTEDAVQSGPSTLAYTLRALQSAGPRNAGVNARKVTAALWLTEQELAGIQEIRVTGASNALVTRR</sequence>
<dbReference type="AlphaFoldDB" id="A0A327XSF3"/>
<dbReference type="EMBL" id="QLMG01000048">
    <property type="protein sequence ID" value="RAK11650.1"/>
    <property type="molecule type" value="Genomic_DNA"/>
</dbReference>
<dbReference type="Proteomes" id="UP000249165">
    <property type="component" value="Unassembled WGS sequence"/>
</dbReference>
<evidence type="ECO:0000313" key="1">
    <source>
        <dbReference type="EMBL" id="RAK11650.1"/>
    </source>
</evidence>
<proteinExistence type="predicted"/>
<reference evidence="1 2" key="1">
    <citation type="submission" date="2018-06" db="EMBL/GenBank/DDBJ databases">
        <title>Genomic Encyclopedia of Archaeal and Bacterial Type Strains, Phase II (KMG-II): from individual species to whole genera.</title>
        <authorList>
            <person name="Goeker M."/>
        </authorList>
    </citation>
    <scope>NUCLEOTIDE SEQUENCE [LARGE SCALE GENOMIC DNA]</scope>
    <source>
        <strain evidence="1 2">DSM 22011</strain>
    </source>
</reference>